<feature type="transmembrane region" description="Helical" evidence="4">
    <location>
        <begin position="109"/>
        <end position="132"/>
    </location>
</feature>
<feature type="transmembrane region" description="Helical" evidence="4">
    <location>
        <begin position="292"/>
        <end position="310"/>
    </location>
</feature>
<comment type="caution">
    <text evidence="6">The sequence shown here is derived from an EMBL/GenBank/DDBJ whole genome shotgun (WGS) entry which is preliminary data.</text>
</comment>
<evidence type="ECO:0000313" key="6">
    <source>
        <dbReference type="EMBL" id="MST55334.1"/>
    </source>
</evidence>
<evidence type="ECO:0000256" key="3">
    <source>
        <dbReference type="ARBA" id="ARBA00023136"/>
    </source>
</evidence>
<name>A0A6L5YAK6_9BACT</name>
<evidence type="ECO:0000313" key="7">
    <source>
        <dbReference type="Proteomes" id="UP000473699"/>
    </source>
</evidence>
<evidence type="ECO:0000256" key="4">
    <source>
        <dbReference type="SAM" id="Phobius"/>
    </source>
</evidence>
<protein>
    <submittedName>
        <fullName evidence="6">MFS transporter</fullName>
    </submittedName>
</protein>
<dbReference type="SUPFAM" id="SSF103473">
    <property type="entry name" value="MFS general substrate transporter"/>
    <property type="match status" value="1"/>
</dbReference>
<feature type="transmembrane region" description="Helical" evidence="4">
    <location>
        <begin position="260"/>
        <end position="280"/>
    </location>
</feature>
<dbReference type="RefSeq" id="WP_154528441.1">
    <property type="nucleotide sequence ID" value="NZ_VUNH01000004.1"/>
</dbReference>
<dbReference type="InterPro" id="IPR011701">
    <property type="entry name" value="MFS"/>
</dbReference>
<dbReference type="EMBL" id="VUNH01000004">
    <property type="protein sequence ID" value="MST55334.1"/>
    <property type="molecule type" value="Genomic_DNA"/>
</dbReference>
<feature type="transmembrane region" description="Helical" evidence="4">
    <location>
        <begin position="81"/>
        <end position="103"/>
    </location>
</feature>
<dbReference type="InterPro" id="IPR036259">
    <property type="entry name" value="MFS_trans_sf"/>
</dbReference>
<dbReference type="Gene3D" id="1.20.1250.20">
    <property type="entry name" value="MFS general substrate transporter like domains"/>
    <property type="match status" value="2"/>
</dbReference>
<dbReference type="AlphaFoldDB" id="A0A6L5YAK6"/>
<feature type="transmembrane region" description="Helical" evidence="4">
    <location>
        <begin position="55"/>
        <end position="74"/>
    </location>
</feature>
<feature type="transmembrane region" description="Helical" evidence="4">
    <location>
        <begin position="16"/>
        <end position="35"/>
    </location>
</feature>
<dbReference type="GO" id="GO:0022857">
    <property type="term" value="F:transmembrane transporter activity"/>
    <property type="evidence" value="ECO:0007669"/>
    <property type="project" value="InterPro"/>
</dbReference>
<evidence type="ECO:0000256" key="1">
    <source>
        <dbReference type="ARBA" id="ARBA00022692"/>
    </source>
</evidence>
<gene>
    <name evidence="6" type="ORF">FYJ74_04710</name>
</gene>
<evidence type="ECO:0000256" key="2">
    <source>
        <dbReference type="ARBA" id="ARBA00022989"/>
    </source>
</evidence>
<feature type="transmembrane region" description="Helical" evidence="4">
    <location>
        <begin position="144"/>
        <end position="167"/>
    </location>
</feature>
<sequence length="412" mass="44699">MNRNAEPEEKNSSYRYVIAAVSFMFMFVAMGLGNAPNGQYLAPVTREFGLSRADFSLTFSMRYLFTTIFNLLWVKIFTKIGIRWTIGVGFLVLAAAFFIFSSSSTLPGFYAGGILQGTALALCTSASCSYLVDNWFTERKGTVLGIVFAASGIGGALGNVLVARWIAQNGWRFSYRLTSFLILGIGLGLTLFVRVRRRPENAASGKERAETSGNGPSLAELRRTSRFYALFAIVFVLGWLCNPVYTIAPAHLVDRGFDPVFAGQMTGLMFIVLGAAKILWGALYDRFGLRPVFLTSCACGVAALLMLSRASGELSAVAFAVLLGFAMPVETIIVPLLVMNLLGTRAYTAMIGVFFALMSAGIAVGNPLINFGYGLAGSYSPVLVLYAGLFALCAALYLWCEREAKRFGKRAR</sequence>
<keyword evidence="1 4" id="KW-0812">Transmembrane</keyword>
<organism evidence="6 7">
    <name type="scientific">Pyramidobacter porci</name>
    <dbReference type="NCBI Taxonomy" id="2605789"/>
    <lineage>
        <taxon>Bacteria</taxon>
        <taxon>Thermotogati</taxon>
        <taxon>Synergistota</taxon>
        <taxon>Synergistia</taxon>
        <taxon>Synergistales</taxon>
        <taxon>Dethiosulfovibrionaceae</taxon>
        <taxon>Pyramidobacter</taxon>
    </lineage>
</organism>
<reference evidence="6 7" key="1">
    <citation type="submission" date="2019-08" db="EMBL/GenBank/DDBJ databases">
        <title>In-depth cultivation of the pig gut microbiome towards novel bacterial diversity and tailored functional studies.</title>
        <authorList>
            <person name="Wylensek D."/>
            <person name="Hitch T.C.A."/>
            <person name="Clavel T."/>
        </authorList>
    </citation>
    <scope>NUCLEOTIDE SEQUENCE [LARGE SCALE GENOMIC DNA]</scope>
    <source>
        <strain evidence="6 7">SM-530-WT-4B</strain>
    </source>
</reference>
<accession>A0A6L5YAK6</accession>
<keyword evidence="2 4" id="KW-1133">Transmembrane helix</keyword>
<keyword evidence="3 4" id="KW-0472">Membrane</keyword>
<dbReference type="PROSITE" id="PS50850">
    <property type="entry name" value="MFS"/>
    <property type="match status" value="1"/>
</dbReference>
<feature type="transmembrane region" description="Helical" evidence="4">
    <location>
        <begin position="316"/>
        <end position="339"/>
    </location>
</feature>
<feature type="domain" description="Major facilitator superfamily (MFS) profile" evidence="5">
    <location>
        <begin position="17"/>
        <end position="405"/>
    </location>
</feature>
<feature type="transmembrane region" description="Helical" evidence="4">
    <location>
        <begin position="346"/>
        <end position="369"/>
    </location>
</feature>
<feature type="transmembrane region" description="Helical" evidence="4">
    <location>
        <begin position="381"/>
        <end position="400"/>
    </location>
</feature>
<dbReference type="InterPro" id="IPR020846">
    <property type="entry name" value="MFS_dom"/>
</dbReference>
<dbReference type="PANTHER" id="PTHR11360">
    <property type="entry name" value="MONOCARBOXYLATE TRANSPORTER"/>
    <property type="match status" value="1"/>
</dbReference>
<proteinExistence type="predicted"/>
<dbReference type="PANTHER" id="PTHR11360:SF290">
    <property type="entry name" value="MONOCARBOXYLATE MFS PERMEASE"/>
    <property type="match status" value="1"/>
</dbReference>
<dbReference type="Proteomes" id="UP000473699">
    <property type="component" value="Unassembled WGS sequence"/>
</dbReference>
<evidence type="ECO:0000259" key="5">
    <source>
        <dbReference type="PROSITE" id="PS50850"/>
    </source>
</evidence>
<feature type="transmembrane region" description="Helical" evidence="4">
    <location>
        <begin position="173"/>
        <end position="193"/>
    </location>
</feature>
<feature type="transmembrane region" description="Helical" evidence="4">
    <location>
        <begin position="227"/>
        <end position="248"/>
    </location>
</feature>
<dbReference type="Pfam" id="PF07690">
    <property type="entry name" value="MFS_1"/>
    <property type="match status" value="1"/>
</dbReference>
<keyword evidence="7" id="KW-1185">Reference proteome</keyword>
<dbReference type="InterPro" id="IPR050327">
    <property type="entry name" value="Proton-linked_MCT"/>
</dbReference>